<dbReference type="Gene3D" id="1.10.12.10">
    <property type="entry name" value="Lyase 2-enoyl-coa Hydratase, Chain A, domain 2"/>
    <property type="match status" value="1"/>
</dbReference>
<dbReference type="GO" id="GO:0016829">
    <property type="term" value="F:lyase activity"/>
    <property type="evidence" value="ECO:0007669"/>
    <property type="project" value="UniProtKB-KW"/>
</dbReference>
<dbReference type="PANTHER" id="PTHR11941:SF133">
    <property type="entry name" value="1,2-EPOXYPHENYLACETYL-COA ISOMERASE"/>
    <property type="match status" value="1"/>
</dbReference>
<dbReference type="Gene3D" id="3.90.226.10">
    <property type="entry name" value="2-enoyl-CoA Hydratase, Chain A, domain 1"/>
    <property type="match status" value="1"/>
</dbReference>
<comment type="similarity">
    <text evidence="1">Belongs to the enoyl-CoA hydratase/isomerase family.</text>
</comment>
<dbReference type="CDD" id="cd06558">
    <property type="entry name" value="crotonase-like"/>
    <property type="match status" value="1"/>
</dbReference>
<evidence type="ECO:0000256" key="2">
    <source>
        <dbReference type="ARBA" id="ARBA00023239"/>
    </source>
</evidence>
<protein>
    <submittedName>
        <fullName evidence="3">Enoyl-CoA hydratase</fullName>
    </submittedName>
</protein>
<dbReference type="RefSeq" id="WP_109793553.1">
    <property type="nucleotide sequence ID" value="NZ_PHIG01000032.1"/>
</dbReference>
<dbReference type="AlphaFoldDB" id="A0A2M9G1F5"/>
<evidence type="ECO:0000313" key="3">
    <source>
        <dbReference type="EMBL" id="PJK29529.1"/>
    </source>
</evidence>
<organism evidence="3 4">
    <name type="scientific">Minwuia thermotolerans</name>
    <dbReference type="NCBI Taxonomy" id="2056226"/>
    <lineage>
        <taxon>Bacteria</taxon>
        <taxon>Pseudomonadati</taxon>
        <taxon>Pseudomonadota</taxon>
        <taxon>Alphaproteobacteria</taxon>
        <taxon>Minwuiales</taxon>
        <taxon>Minwuiaceae</taxon>
        <taxon>Minwuia</taxon>
    </lineage>
</organism>
<dbReference type="PANTHER" id="PTHR11941">
    <property type="entry name" value="ENOYL-COA HYDRATASE-RELATED"/>
    <property type="match status" value="1"/>
</dbReference>
<gene>
    <name evidence="3" type="ORF">CVT23_10730</name>
</gene>
<dbReference type="InterPro" id="IPR001753">
    <property type="entry name" value="Enoyl-CoA_hydra/iso"/>
</dbReference>
<accession>A0A2M9G1F5</accession>
<keyword evidence="4" id="KW-1185">Reference proteome</keyword>
<dbReference type="InterPro" id="IPR014748">
    <property type="entry name" value="Enoyl-CoA_hydra_C"/>
</dbReference>
<dbReference type="EMBL" id="PHIG01000032">
    <property type="protein sequence ID" value="PJK29529.1"/>
    <property type="molecule type" value="Genomic_DNA"/>
</dbReference>
<dbReference type="OrthoDB" id="9781757at2"/>
<sequence length="262" mass="28181">MSYEHMTMDVSDGVALLRINRPDSANAIHLPLTEELVDAAIRCDEDPAIRAVVLTGEGKMFCAGGDIGFFVSQGEDRLPSVVKKMLLNLHGAISRLHRMDPPVVCAVNGTAAGAGFSLALQGDLVLAAESAKFTMAYTRVGLSPDGSSSYFLPRRVGSKRALDLILTNRLLTAAEALDWGIVDYLHPDDKLMDEAMKLAATLANGPTRAFGTAKRLIHESSTDSLESQMERETVGIVECMRTPDGKEGMDAFVNKRPAKFGG</sequence>
<dbReference type="GO" id="GO:0006635">
    <property type="term" value="P:fatty acid beta-oxidation"/>
    <property type="evidence" value="ECO:0007669"/>
    <property type="project" value="TreeGrafter"/>
</dbReference>
<proteinExistence type="inferred from homology"/>
<dbReference type="SUPFAM" id="SSF52096">
    <property type="entry name" value="ClpP/crotonase"/>
    <property type="match status" value="1"/>
</dbReference>
<reference evidence="3 4" key="1">
    <citation type="submission" date="2017-11" db="EMBL/GenBank/DDBJ databases">
        <title>Draft genome sequence of Rhizobiales bacterium SY3-13.</title>
        <authorList>
            <person name="Sun C."/>
        </authorList>
    </citation>
    <scope>NUCLEOTIDE SEQUENCE [LARGE SCALE GENOMIC DNA]</scope>
    <source>
        <strain evidence="3 4">SY3-13</strain>
    </source>
</reference>
<dbReference type="Proteomes" id="UP000229498">
    <property type="component" value="Unassembled WGS sequence"/>
</dbReference>
<comment type="caution">
    <text evidence="3">The sequence shown here is derived from an EMBL/GenBank/DDBJ whole genome shotgun (WGS) entry which is preliminary data.</text>
</comment>
<keyword evidence="2" id="KW-0456">Lyase</keyword>
<dbReference type="InterPro" id="IPR029045">
    <property type="entry name" value="ClpP/crotonase-like_dom_sf"/>
</dbReference>
<name>A0A2M9G1F5_9PROT</name>
<evidence type="ECO:0000313" key="4">
    <source>
        <dbReference type="Proteomes" id="UP000229498"/>
    </source>
</evidence>
<evidence type="ECO:0000256" key="1">
    <source>
        <dbReference type="ARBA" id="ARBA00005254"/>
    </source>
</evidence>
<dbReference type="Pfam" id="PF00378">
    <property type="entry name" value="ECH_1"/>
    <property type="match status" value="1"/>
</dbReference>